<proteinExistence type="predicted"/>
<gene>
    <name evidence="1" type="ORF">SDC9_203239</name>
</gene>
<protein>
    <submittedName>
        <fullName evidence="1">Uncharacterized protein</fullName>
    </submittedName>
</protein>
<dbReference type="AlphaFoldDB" id="A0A645IVW1"/>
<comment type="caution">
    <text evidence="1">The sequence shown here is derived from an EMBL/GenBank/DDBJ whole genome shotgun (WGS) entry which is preliminary data.</text>
</comment>
<organism evidence="1">
    <name type="scientific">bioreactor metagenome</name>
    <dbReference type="NCBI Taxonomy" id="1076179"/>
    <lineage>
        <taxon>unclassified sequences</taxon>
        <taxon>metagenomes</taxon>
        <taxon>ecological metagenomes</taxon>
    </lineage>
</organism>
<accession>A0A645IVW1</accession>
<name>A0A645IVW1_9ZZZZ</name>
<sequence length="108" mass="11500">MEAQTSLEGADGHAVLDAEAAVHLHLALVVGPAHAELDDALGLDQALQQGVLGVFGVLLDEGPQAFHHFGDGLQEFGLTGVALCHFFQELAYGLVLLRELSDRDRGMR</sequence>
<evidence type="ECO:0000313" key="1">
    <source>
        <dbReference type="EMBL" id="MPN55555.1"/>
    </source>
</evidence>
<reference evidence="1" key="1">
    <citation type="submission" date="2019-08" db="EMBL/GenBank/DDBJ databases">
        <authorList>
            <person name="Kucharzyk K."/>
            <person name="Murdoch R.W."/>
            <person name="Higgins S."/>
            <person name="Loffler F."/>
        </authorList>
    </citation>
    <scope>NUCLEOTIDE SEQUENCE</scope>
</reference>
<dbReference type="EMBL" id="VSSQ01124965">
    <property type="protein sequence ID" value="MPN55555.1"/>
    <property type="molecule type" value="Genomic_DNA"/>
</dbReference>